<feature type="compositionally biased region" description="Low complexity" evidence="1">
    <location>
        <begin position="205"/>
        <end position="219"/>
    </location>
</feature>
<dbReference type="AlphaFoldDB" id="A0A8J5NB74"/>
<gene>
    <name evidence="2" type="ORF">Hamer_G009204</name>
</gene>
<sequence>MPCRCLLPTVAMEVRDILTAPPTEEPFQKLCMALRSRLGALSRQRMQQLLRDKFLGDHKPSQLLRSLRHLLSTTGTTSEDLLRPLFLHCLPANVQAALSIFPENTSLDVIAESADRFMETSSSMTVSVSSVTPAPQTSPTLAPDYSLLSPQTKENRQPVTVPTYLLDALIGALNSVQIASRPPCECRHHPDSHSGNSKQRHQQRSRSPSPAGGRSSGQSNNLCFYHRRFGDRALRCQMPCSWSGNESPWS</sequence>
<dbReference type="OrthoDB" id="6377149at2759"/>
<organism evidence="2 3">
    <name type="scientific">Homarus americanus</name>
    <name type="common">American lobster</name>
    <dbReference type="NCBI Taxonomy" id="6706"/>
    <lineage>
        <taxon>Eukaryota</taxon>
        <taxon>Metazoa</taxon>
        <taxon>Ecdysozoa</taxon>
        <taxon>Arthropoda</taxon>
        <taxon>Crustacea</taxon>
        <taxon>Multicrustacea</taxon>
        <taxon>Malacostraca</taxon>
        <taxon>Eumalacostraca</taxon>
        <taxon>Eucarida</taxon>
        <taxon>Decapoda</taxon>
        <taxon>Pleocyemata</taxon>
        <taxon>Astacidea</taxon>
        <taxon>Nephropoidea</taxon>
        <taxon>Nephropidae</taxon>
        <taxon>Homarus</taxon>
    </lineage>
</organism>
<feature type="compositionally biased region" description="Polar residues" evidence="1">
    <location>
        <begin position="148"/>
        <end position="157"/>
    </location>
</feature>
<comment type="caution">
    <text evidence="2">The sequence shown here is derived from an EMBL/GenBank/DDBJ whole genome shotgun (WGS) entry which is preliminary data.</text>
</comment>
<name>A0A8J5NB74_HOMAM</name>
<proteinExistence type="predicted"/>
<protein>
    <submittedName>
        <fullName evidence="2">Uncharacterized protein</fullName>
    </submittedName>
</protein>
<dbReference type="PANTHER" id="PTHR33327">
    <property type="entry name" value="ENDONUCLEASE"/>
    <property type="match status" value="1"/>
</dbReference>
<feature type="region of interest" description="Disordered" evidence="1">
    <location>
        <begin position="127"/>
        <end position="157"/>
    </location>
</feature>
<feature type="compositionally biased region" description="Low complexity" evidence="1">
    <location>
        <begin position="127"/>
        <end position="140"/>
    </location>
</feature>
<dbReference type="PANTHER" id="PTHR33327:SF3">
    <property type="entry name" value="RNA-DIRECTED DNA POLYMERASE"/>
    <property type="match status" value="1"/>
</dbReference>
<evidence type="ECO:0000256" key="1">
    <source>
        <dbReference type="SAM" id="MobiDB-lite"/>
    </source>
</evidence>
<evidence type="ECO:0000313" key="2">
    <source>
        <dbReference type="EMBL" id="KAG7176397.1"/>
    </source>
</evidence>
<reference evidence="2" key="1">
    <citation type="journal article" date="2021" name="Sci. Adv.">
        <title>The American lobster genome reveals insights on longevity, neural, and immune adaptations.</title>
        <authorList>
            <person name="Polinski J.M."/>
            <person name="Zimin A.V."/>
            <person name="Clark K.F."/>
            <person name="Kohn A.B."/>
            <person name="Sadowski N."/>
            <person name="Timp W."/>
            <person name="Ptitsyn A."/>
            <person name="Khanna P."/>
            <person name="Romanova D.Y."/>
            <person name="Williams P."/>
            <person name="Greenwood S.J."/>
            <person name="Moroz L.L."/>
            <person name="Walt D.R."/>
            <person name="Bodnar A.G."/>
        </authorList>
    </citation>
    <scope>NUCLEOTIDE SEQUENCE</scope>
    <source>
        <strain evidence="2">GMGI-L3</strain>
    </source>
</reference>
<accession>A0A8J5NB74</accession>
<evidence type="ECO:0000313" key="3">
    <source>
        <dbReference type="Proteomes" id="UP000747542"/>
    </source>
</evidence>
<keyword evidence="3" id="KW-1185">Reference proteome</keyword>
<feature type="region of interest" description="Disordered" evidence="1">
    <location>
        <begin position="183"/>
        <end position="220"/>
    </location>
</feature>
<dbReference type="Proteomes" id="UP000747542">
    <property type="component" value="Unassembled WGS sequence"/>
</dbReference>
<dbReference type="EMBL" id="JAHLQT010003582">
    <property type="protein sequence ID" value="KAG7176397.1"/>
    <property type="molecule type" value="Genomic_DNA"/>
</dbReference>